<feature type="non-terminal residue" evidence="2">
    <location>
        <position position="243"/>
    </location>
</feature>
<dbReference type="Gene3D" id="3.40.50.2000">
    <property type="entry name" value="Glycogen Phosphorylase B"/>
    <property type="match status" value="1"/>
</dbReference>
<evidence type="ECO:0000256" key="1">
    <source>
        <dbReference type="SAM" id="MobiDB-lite"/>
    </source>
</evidence>
<dbReference type="Proteomes" id="UP000652761">
    <property type="component" value="Unassembled WGS sequence"/>
</dbReference>
<gene>
    <name evidence="2" type="ORF">Taro_006398</name>
</gene>
<organism evidence="2 3">
    <name type="scientific">Colocasia esculenta</name>
    <name type="common">Wild taro</name>
    <name type="synonym">Arum esculentum</name>
    <dbReference type="NCBI Taxonomy" id="4460"/>
    <lineage>
        <taxon>Eukaryota</taxon>
        <taxon>Viridiplantae</taxon>
        <taxon>Streptophyta</taxon>
        <taxon>Embryophyta</taxon>
        <taxon>Tracheophyta</taxon>
        <taxon>Spermatophyta</taxon>
        <taxon>Magnoliopsida</taxon>
        <taxon>Liliopsida</taxon>
        <taxon>Araceae</taxon>
        <taxon>Aroideae</taxon>
        <taxon>Colocasieae</taxon>
        <taxon>Colocasia</taxon>
    </lineage>
</organism>
<protein>
    <submittedName>
        <fullName evidence="2">Uncharacterized protein</fullName>
    </submittedName>
</protein>
<accession>A0A843TSJ7</accession>
<dbReference type="AlphaFoldDB" id="A0A843TSJ7"/>
<name>A0A843TSJ7_COLES</name>
<proteinExistence type="predicted"/>
<feature type="region of interest" description="Disordered" evidence="1">
    <location>
        <begin position="1"/>
        <end position="39"/>
    </location>
</feature>
<comment type="caution">
    <text evidence="2">The sequence shown here is derived from an EMBL/GenBank/DDBJ whole genome shotgun (WGS) entry which is preliminary data.</text>
</comment>
<dbReference type="OrthoDB" id="5835829at2759"/>
<sequence length="243" mass="26015">LRPPTRPASPLARSNRHRALAHDSGDDLPTHAAGGLHSLRSSLHPDAGGLLRELPFCGADHGLPSSAEGTDSVPHGLLFNVFHASASLRPEFEGLVAEDIPREDGCPPLCIIADVFMGLPGLPWASGSGADSKAQSVDFAVLHLNAKYVLSCDQVAHHVFLIDICEKGGKGIANLNSQMEMGMFTLLKGAHFISDACMRLGVTPPSFSSTFKIVLKSPATSHGPWIWEYKAFILSSHKCYVLF</sequence>
<reference evidence="2" key="1">
    <citation type="submission" date="2017-07" db="EMBL/GenBank/DDBJ databases">
        <title>Taro Niue Genome Assembly and Annotation.</title>
        <authorList>
            <person name="Atibalentja N."/>
            <person name="Keating K."/>
            <person name="Fields C.J."/>
        </authorList>
    </citation>
    <scope>NUCLEOTIDE SEQUENCE</scope>
    <source>
        <strain evidence="2">Niue_2</strain>
        <tissue evidence="2">Leaf</tissue>
    </source>
</reference>
<feature type="compositionally biased region" description="Basic and acidic residues" evidence="1">
    <location>
        <begin position="20"/>
        <end position="29"/>
    </location>
</feature>
<evidence type="ECO:0000313" key="3">
    <source>
        <dbReference type="Proteomes" id="UP000652761"/>
    </source>
</evidence>
<keyword evidence="3" id="KW-1185">Reference proteome</keyword>
<dbReference type="EMBL" id="NMUH01000189">
    <property type="protein sequence ID" value="MQL74035.1"/>
    <property type="molecule type" value="Genomic_DNA"/>
</dbReference>
<evidence type="ECO:0000313" key="2">
    <source>
        <dbReference type="EMBL" id="MQL74035.1"/>
    </source>
</evidence>